<dbReference type="InterPro" id="IPR006202">
    <property type="entry name" value="Neur_chan_lig-bd"/>
</dbReference>
<evidence type="ECO:0000256" key="4">
    <source>
        <dbReference type="ARBA" id="ARBA00023136"/>
    </source>
</evidence>
<dbReference type="SUPFAM" id="SSF63712">
    <property type="entry name" value="Nicotinic receptor ligand binding domain-like"/>
    <property type="match status" value="1"/>
</dbReference>
<keyword evidence="5" id="KW-0732">Signal</keyword>
<dbReference type="AlphaFoldDB" id="A0A6V7W779"/>
<evidence type="ECO:0000256" key="5">
    <source>
        <dbReference type="RuleBase" id="RU000687"/>
    </source>
</evidence>
<keyword evidence="2" id="KW-0812">Transmembrane</keyword>
<dbReference type="PANTHER" id="PTHR18945">
    <property type="entry name" value="NEUROTRANSMITTER GATED ION CHANNEL"/>
    <property type="match status" value="1"/>
</dbReference>
<sequence length="275" mass="32118">MPKTNNCCFLFTLFLLISKLNAQQKQQLRSVPIPLHMDEMLSAGRQVYDRQSTPTQNIGLPTNVKLAIYIEGIGSFRTHTMDFQLDVYLQQFWKDPRLAHNEKSRILIRDRAILNRIWHPDVYFANARIAQFHEVTQPNFLLWIDPDGSILYDTRVSMVVICAMNLKNFPLDSQWCHLRILSYAYDIHHLKIEWVDQEPITKNVNITMSDMDIVKLVPGTCDGNYSTGVWSCVTAEFFVSRELTHHILQTYVPTTLIVVISWFSFWLDVEVTLYF</sequence>
<dbReference type="OrthoDB" id="442503at2759"/>
<name>A0A6V7W779_MELEN</name>
<organism evidence="7 8">
    <name type="scientific">Meloidogyne enterolobii</name>
    <name type="common">Root-knot nematode worm</name>
    <name type="synonym">Meloidogyne mayaguensis</name>
    <dbReference type="NCBI Taxonomy" id="390850"/>
    <lineage>
        <taxon>Eukaryota</taxon>
        <taxon>Metazoa</taxon>
        <taxon>Ecdysozoa</taxon>
        <taxon>Nematoda</taxon>
        <taxon>Chromadorea</taxon>
        <taxon>Rhabditida</taxon>
        <taxon>Tylenchina</taxon>
        <taxon>Tylenchomorpha</taxon>
        <taxon>Tylenchoidea</taxon>
        <taxon>Meloidogynidae</taxon>
        <taxon>Meloidogyninae</taxon>
        <taxon>Meloidogyne</taxon>
    </lineage>
</organism>
<comment type="caution">
    <text evidence="7">The sequence shown here is derived from an EMBL/GenBank/DDBJ whole genome shotgun (WGS) entry which is preliminary data.</text>
</comment>
<dbReference type="GO" id="GO:0016020">
    <property type="term" value="C:membrane"/>
    <property type="evidence" value="ECO:0007669"/>
    <property type="project" value="UniProtKB-SubCell"/>
</dbReference>
<comment type="subcellular location">
    <subcellularLocation>
        <location evidence="1">Membrane</location>
        <topology evidence="1">Multi-pass membrane protein</topology>
    </subcellularLocation>
</comment>
<feature type="signal peptide" evidence="5">
    <location>
        <begin position="1"/>
        <end position="22"/>
    </location>
</feature>
<keyword evidence="5" id="KW-0813">Transport</keyword>
<evidence type="ECO:0000313" key="7">
    <source>
        <dbReference type="EMBL" id="CAD2183047.1"/>
    </source>
</evidence>
<dbReference type="PRINTS" id="PR00252">
    <property type="entry name" value="NRIONCHANNEL"/>
</dbReference>
<evidence type="ECO:0000256" key="1">
    <source>
        <dbReference type="ARBA" id="ARBA00004141"/>
    </source>
</evidence>
<dbReference type="CDD" id="cd18987">
    <property type="entry name" value="LGIC_ECD_anion"/>
    <property type="match status" value="1"/>
</dbReference>
<dbReference type="FunFam" id="2.70.170.10:FF:000039">
    <property type="entry name" value="Ligand-Gated ion Channel"/>
    <property type="match status" value="1"/>
</dbReference>
<dbReference type="InterPro" id="IPR018000">
    <property type="entry name" value="Neurotransmitter_ion_chnl_CS"/>
</dbReference>
<dbReference type="GO" id="GO:0004888">
    <property type="term" value="F:transmembrane signaling receptor activity"/>
    <property type="evidence" value="ECO:0007669"/>
    <property type="project" value="InterPro"/>
</dbReference>
<keyword evidence="3" id="KW-1133">Transmembrane helix</keyword>
<feature type="chain" id="PRO_5028514994" description="Neurotransmitter-gated ion-channel ligand-binding domain-containing protein" evidence="5">
    <location>
        <begin position="23"/>
        <end position="275"/>
    </location>
</feature>
<keyword evidence="5" id="KW-0407">Ion channel</keyword>
<dbReference type="GO" id="GO:0005230">
    <property type="term" value="F:extracellular ligand-gated monoatomic ion channel activity"/>
    <property type="evidence" value="ECO:0007669"/>
    <property type="project" value="InterPro"/>
</dbReference>
<gene>
    <name evidence="7" type="ORF">MENT_LOCUS35308</name>
</gene>
<protein>
    <recommendedName>
        <fullName evidence="6">Neurotransmitter-gated ion-channel ligand-binding domain-containing protein</fullName>
    </recommendedName>
</protein>
<accession>A0A6V7W779</accession>
<reference evidence="7 8" key="1">
    <citation type="submission" date="2020-08" db="EMBL/GenBank/DDBJ databases">
        <authorList>
            <person name="Koutsovoulos G."/>
            <person name="Danchin GJ E."/>
        </authorList>
    </citation>
    <scope>NUCLEOTIDE SEQUENCE [LARGE SCALE GENOMIC DNA]</scope>
</reference>
<feature type="domain" description="Neurotransmitter-gated ion-channel ligand-binding" evidence="6">
    <location>
        <begin position="46"/>
        <end position="214"/>
    </location>
</feature>
<comment type="similarity">
    <text evidence="5">Belongs to the ligand-gated ion channel (TC 1.A.9) family.</text>
</comment>
<dbReference type="PROSITE" id="PS00236">
    <property type="entry name" value="NEUROTR_ION_CHANNEL"/>
    <property type="match status" value="1"/>
</dbReference>
<dbReference type="InterPro" id="IPR006201">
    <property type="entry name" value="Neur_channel"/>
</dbReference>
<evidence type="ECO:0000256" key="3">
    <source>
        <dbReference type="ARBA" id="ARBA00022989"/>
    </source>
</evidence>
<evidence type="ECO:0000259" key="6">
    <source>
        <dbReference type="Pfam" id="PF02931"/>
    </source>
</evidence>
<dbReference type="InterPro" id="IPR038050">
    <property type="entry name" value="Neuro_actylchol_rec"/>
</dbReference>
<evidence type="ECO:0000256" key="2">
    <source>
        <dbReference type="ARBA" id="ARBA00022692"/>
    </source>
</evidence>
<keyword evidence="5" id="KW-0406">Ion transport</keyword>
<evidence type="ECO:0000313" key="8">
    <source>
        <dbReference type="Proteomes" id="UP000580250"/>
    </source>
</evidence>
<dbReference type="InterPro" id="IPR036719">
    <property type="entry name" value="Neuro-gated_channel_TM_sf"/>
</dbReference>
<dbReference type="Pfam" id="PF02931">
    <property type="entry name" value="Neur_chan_LBD"/>
    <property type="match status" value="1"/>
</dbReference>
<dbReference type="EMBL" id="CAJEWN010000454">
    <property type="protein sequence ID" value="CAD2183047.1"/>
    <property type="molecule type" value="Genomic_DNA"/>
</dbReference>
<dbReference type="InterPro" id="IPR036734">
    <property type="entry name" value="Neur_chan_lig-bd_sf"/>
</dbReference>
<dbReference type="Gene3D" id="1.20.58.390">
    <property type="entry name" value="Neurotransmitter-gated ion-channel transmembrane domain"/>
    <property type="match status" value="1"/>
</dbReference>
<dbReference type="SUPFAM" id="SSF90112">
    <property type="entry name" value="Neurotransmitter-gated ion-channel transmembrane pore"/>
    <property type="match status" value="1"/>
</dbReference>
<keyword evidence="4" id="KW-0472">Membrane</keyword>
<proteinExistence type="inferred from homology"/>
<dbReference type="Proteomes" id="UP000580250">
    <property type="component" value="Unassembled WGS sequence"/>
</dbReference>
<dbReference type="Gene3D" id="2.70.170.10">
    <property type="entry name" value="Neurotransmitter-gated ion-channel ligand-binding domain"/>
    <property type="match status" value="1"/>
</dbReference>